<protein>
    <submittedName>
        <fullName evidence="2">Uncharacterized protein</fullName>
    </submittedName>
</protein>
<evidence type="ECO:0000313" key="2">
    <source>
        <dbReference type="EMBL" id="PNX60282.1"/>
    </source>
</evidence>
<feature type="compositionally biased region" description="Polar residues" evidence="1">
    <location>
        <begin position="8"/>
        <end position="20"/>
    </location>
</feature>
<feature type="non-terminal residue" evidence="2">
    <location>
        <position position="1"/>
    </location>
</feature>
<name>A0A2K3K200_TRIPR</name>
<comment type="caution">
    <text evidence="2">The sequence shown here is derived from an EMBL/GenBank/DDBJ whole genome shotgun (WGS) entry which is preliminary data.</text>
</comment>
<sequence length="48" mass="5509">AEFHSKNTDSSSPPNLGTATKLNHTVSDYLMYCLTEYDQLYNRESRLP</sequence>
<organism evidence="2 3">
    <name type="scientific">Trifolium pratense</name>
    <name type="common">Red clover</name>
    <dbReference type="NCBI Taxonomy" id="57577"/>
    <lineage>
        <taxon>Eukaryota</taxon>
        <taxon>Viridiplantae</taxon>
        <taxon>Streptophyta</taxon>
        <taxon>Embryophyta</taxon>
        <taxon>Tracheophyta</taxon>
        <taxon>Spermatophyta</taxon>
        <taxon>Magnoliopsida</taxon>
        <taxon>eudicotyledons</taxon>
        <taxon>Gunneridae</taxon>
        <taxon>Pentapetalae</taxon>
        <taxon>rosids</taxon>
        <taxon>fabids</taxon>
        <taxon>Fabales</taxon>
        <taxon>Fabaceae</taxon>
        <taxon>Papilionoideae</taxon>
        <taxon>50 kb inversion clade</taxon>
        <taxon>NPAAA clade</taxon>
        <taxon>Hologalegina</taxon>
        <taxon>IRL clade</taxon>
        <taxon>Trifolieae</taxon>
        <taxon>Trifolium</taxon>
    </lineage>
</organism>
<dbReference type="EMBL" id="ASHM01082412">
    <property type="protein sequence ID" value="PNX60282.1"/>
    <property type="molecule type" value="Genomic_DNA"/>
</dbReference>
<gene>
    <name evidence="2" type="ORF">L195_g051846</name>
</gene>
<proteinExistence type="predicted"/>
<dbReference type="AlphaFoldDB" id="A0A2K3K200"/>
<feature type="region of interest" description="Disordered" evidence="1">
    <location>
        <begin position="1"/>
        <end position="20"/>
    </location>
</feature>
<dbReference type="Proteomes" id="UP000236291">
    <property type="component" value="Unassembled WGS sequence"/>
</dbReference>
<evidence type="ECO:0000256" key="1">
    <source>
        <dbReference type="SAM" id="MobiDB-lite"/>
    </source>
</evidence>
<evidence type="ECO:0000313" key="3">
    <source>
        <dbReference type="Proteomes" id="UP000236291"/>
    </source>
</evidence>
<reference evidence="2 3" key="1">
    <citation type="journal article" date="2014" name="Am. J. Bot.">
        <title>Genome assembly and annotation for red clover (Trifolium pratense; Fabaceae).</title>
        <authorList>
            <person name="Istvanek J."/>
            <person name="Jaros M."/>
            <person name="Krenek A."/>
            <person name="Repkova J."/>
        </authorList>
    </citation>
    <scope>NUCLEOTIDE SEQUENCE [LARGE SCALE GENOMIC DNA]</scope>
    <source>
        <strain evidence="3">cv. Tatra</strain>
        <tissue evidence="2">Young leaves</tissue>
    </source>
</reference>
<accession>A0A2K3K200</accession>
<reference evidence="2 3" key="2">
    <citation type="journal article" date="2017" name="Front. Plant Sci.">
        <title>Gene Classification and Mining of Molecular Markers Useful in Red Clover (Trifolium pratense) Breeding.</title>
        <authorList>
            <person name="Istvanek J."/>
            <person name="Dluhosova J."/>
            <person name="Dluhos P."/>
            <person name="Patkova L."/>
            <person name="Nedelnik J."/>
            <person name="Repkova J."/>
        </authorList>
    </citation>
    <scope>NUCLEOTIDE SEQUENCE [LARGE SCALE GENOMIC DNA]</scope>
    <source>
        <strain evidence="3">cv. Tatra</strain>
        <tissue evidence="2">Young leaves</tissue>
    </source>
</reference>